<keyword evidence="2" id="KW-1185">Reference proteome</keyword>
<organism evidence="1 2">
    <name type="scientific">Epilithonimonas mollis</name>
    <dbReference type="NCBI Taxonomy" id="216903"/>
    <lineage>
        <taxon>Bacteria</taxon>
        <taxon>Pseudomonadati</taxon>
        <taxon>Bacteroidota</taxon>
        <taxon>Flavobacteriia</taxon>
        <taxon>Flavobacteriales</taxon>
        <taxon>Weeksellaceae</taxon>
        <taxon>Chryseobacterium group</taxon>
        <taxon>Epilithonimonas</taxon>
    </lineage>
</organism>
<accession>A0A1M6RLA0</accession>
<dbReference type="Proteomes" id="UP000184498">
    <property type="component" value="Unassembled WGS sequence"/>
</dbReference>
<reference evidence="2" key="1">
    <citation type="submission" date="2016-11" db="EMBL/GenBank/DDBJ databases">
        <authorList>
            <person name="Varghese N."/>
            <person name="Submissions S."/>
        </authorList>
    </citation>
    <scope>NUCLEOTIDE SEQUENCE [LARGE SCALE GENOMIC DNA]</scope>
    <source>
        <strain evidence="2">DSM 18016</strain>
    </source>
</reference>
<evidence type="ECO:0008006" key="3">
    <source>
        <dbReference type="Google" id="ProtNLM"/>
    </source>
</evidence>
<evidence type="ECO:0000313" key="2">
    <source>
        <dbReference type="Proteomes" id="UP000184498"/>
    </source>
</evidence>
<dbReference type="EMBL" id="FRAM01000002">
    <property type="protein sequence ID" value="SHK33224.1"/>
    <property type="molecule type" value="Genomic_DNA"/>
</dbReference>
<dbReference type="OrthoDB" id="634553at2"/>
<dbReference type="AlphaFoldDB" id="A0A1M6RLA0"/>
<proteinExistence type="predicted"/>
<name>A0A1M6RLA0_9FLAO</name>
<dbReference type="PROSITE" id="PS51257">
    <property type="entry name" value="PROKAR_LIPOPROTEIN"/>
    <property type="match status" value="1"/>
</dbReference>
<protein>
    <recommendedName>
        <fullName evidence="3">Lipoprotein</fullName>
    </recommendedName>
</protein>
<evidence type="ECO:0000313" key="1">
    <source>
        <dbReference type="EMBL" id="SHK33224.1"/>
    </source>
</evidence>
<dbReference type="STRING" id="216903.SAMN05444371_1970"/>
<dbReference type="RefSeq" id="WP_072997615.1">
    <property type="nucleotide sequence ID" value="NZ_FRAM01000002.1"/>
</dbReference>
<sequence>MKKIISVFILLFFFSCEKKGNHPYSFYYWKTRIKSTDTENKALEQSTSSDWYVRFFDVDKVNGKFQPVGIVTKDPSFSTSKDTVPVIFITNRTFLNIKEPEVRFLAESIHQLIEKKIKELGFKNTSEIQIDCDWTAGTKQDYFHFLKQLKIVSKKTITSTLRLHQVRDKKLMGTPPVEKVYLMCYSTSSPLENSDKNSILDVQLLKNYLSEIQHYPIKNIDVALPIYSWGIITNHLGKHKLINAISEKDLDNKDFEKISENEAIVREDGFFFGHFLNKGFRIKVEQIPQEQLNEVTDFLNRKIHNFNLIYYQLDERFIRNRDF</sequence>
<gene>
    <name evidence="1" type="ORF">SAMN05444371_1970</name>
</gene>